<comment type="caution">
    <text evidence="1">The sequence shown here is derived from an EMBL/GenBank/DDBJ whole genome shotgun (WGS) entry which is preliminary data.</text>
</comment>
<gene>
    <name evidence="1" type="ORF">L3Q82_024630</name>
</gene>
<name>A0ACB8WR86_9TELE</name>
<dbReference type="Proteomes" id="UP000831701">
    <property type="component" value="Chromosome 7"/>
</dbReference>
<reference evidence="1" key="1">
    <citation type="submission" date="2022-04" db="EMBL/GenBank/DDBJ databases">
        <title>Jade perch genome.</title>
        <authorList>
            <person name="Chao B."/>
        </authorList>
    </citation>
    <scope>NUCLEOTIDE SEQUENCE</scope>
    <source>
        <strain evidence="1">CB-2022</strain>
    </source>
</reference>
<feature type="non-terminal residue" evidence="1">
    <location>
        <position position="1"/>
    </location>
</feature>
<keyword evidence="2" id="KW-1185">Reference proteome</keyword>
<evidence type="ECO:0000313" key="2">
    <source>
        <dbReference type="Proteomes" id="UP000831701"/>
    </source>
</evidence>
<accession>A0ACB8WR86</accession>
<evidence type="ECO:0000313" key="1">
    <source>
        <dbReference type="EMBL" id="KAI3369802.1"/>
    </source>
</evidence>
<dbReference type="EMBL" id="CM041537">
    <property type="protein sequence ID" value="KAI3369802.1"/>
    <property type="molecule type" value="Genomic_DNA"/>
</dbReference>
<protein>
    <submittedName>
        <fullName evidence="1">Uncharacterized protein</fullName>
    </submittedName>
</protein>
<organism evidence="1 2">
    <name type="scientific">Scortum barcoo</name>
    <name type="common">barcoo grunter</name>
    <dbReference type="NCBI Taxonomy" id="214431"/>
    <lineage>
        <taxon>Eukaryota</taxon>
        <taxon>Metazoa</taxon>
        <taxon>Chordata</taxon>
        <taxon>Craniata</taxon>
        <taxon>Vertebrata</taxon>
        <taxon>Euteleostomi</taxon>
        <taxon>Actinopterygii</taxon>
        <taxon>Neopterygii</taxon>
        <taxon>Teleostei</taxon>
        <taxon>Neoteleostei</taxon>
        <taxon>Acanthomorphata</taxon>
        <taxon>Eupercaria</taxon>
        <taxon>Centrarchiformes</taxon>
        <taxon>Terapontoidei</taxon>
        <taxon>Terapontidae</taxon>
        <taxon>Scortum</taxon>
    </lineage>
</organism>
<sequence length="178" mass="19363">SPGKGEGAVQPYIAIIPCEGSNLERRVIDYAIEFCTLAVDSGWNSPAMKDAFINGLNDDIKDQLAPHETPAEFEDPGEGIRASPSHQEVLRTPGSAIVSPGASSSVEMKPDLTSVPVLSDYPDLTRVPPCYHDLREVFNKTKAMSLPPQLTFCLELPFPRLDLYAISGPERKAMDGLH</sequence>
<proteinExistence type="predicted"/>